<comment type="caution">
    <text evidence="1">The sequence shown here is derived from an EMBL/GenBank/DDBJ whole genome shotgun (WGS) entry which is preliminary data.</text>
</comment>
<dbReference type="Proteomes" id="UP000600247">
    <property type="component" value="Unassembled WGS sequence"/>
</dbReference>
<gene>
    <name evidence="1" type="ORF">GCM10010918_17320</name>
</gene>
<evidence type="ECO:0000313" key="1">
    <source>
        <dbReference type="EMBL" id="GGG63857.1"/>
    </source>
</evidence>
<evidence type="ECO:0000313" key="2">
    <source>
        <dbReference type="Proteomes" id="UP000600247"/>
    </source>
</evidence>
<keyword evidence="2" id="KW-1185">Reference proteome</keyword>
<dbReference type="RefSeq" id="WP_188888488.1">
    <property type="nucleotide sequence ID" value="NZ_BMHY01000002.1"/>
</dbReference>
<proteinExistence type="predicted"/>
<dbReference type="EMBL" id="BMHY01000002">
    <property type="protein sequence ID" value="GGG63857.1"/>
    <property type="molecule type" value="Genomic_DNA"/>
</dbReference>
<sequence length="140" mass="16330">MNMDAMPLARQVDFVFKQLEEELVNSPSGTVMIHIRNNAIGKFGLRQNPIESKNGSFEKRERGMTPTQVQAFRKMAIDALQFRRNWTHGEIMYDFAVRPSSGTWSASICYESNYNTSNWSYRYQPKAPSMRENYRDNMES</sequence>
<protein>
    <recommendedName>
        <fullName evidence="3">O-methyltransferase</fullName>
    </recommendedName>
</protein>
<evidence type="ECO:0008006" key="3">
    <source>
        <dbReference type="Google" id="ProtNLM"/>
    </source>
</evidence>
<dbReference type="AlphaFoldDB" id="A0A917LXN3"/>
<reference evidence="1 2" key="1">
    <citation type="journal article" date="2014" name="Int. J. Syst. Evol. Microbiol.">
        <title>Complete genome sequence of Corynebacterium casei LMG S-19264T (=DSM 44701T), isolated from a smear-ripened cheese.</title>
        <authorList>
            <consortium name="US DOE Joint Genome Institute (JGI-PGF)"/>
            <person name="Walter F."/>
            <person name="Albersmeier A."/>
            <person name="Kalinowski J."/>
            <person name="Ruckert C."/>
        </authorList>
    </citation>
    <scope>NUCLEOTIDE SEQUENCE [LARGE SCALE GENOMIC DNA]</scope>
    <source>
        <strain evidence="1 2">CGMCC 1.15286</strain>
    </source>
</reference>
<accession>A0A917LXN3</accession>
<organism evidence="1 2">
    <name type="scientific">Paenibacillus radicis</name>
    <name type="common">ex Gao et al. 2016</name>
    <dbReference type="NCBI Taxonomy" id="1737354"/>
    <lineage>
        <taxon>Bacteria</taxon>
        <taxon>Bacillati</taxon>
        <taxon>Bacillota</taxon>
        <taxon>Bacilli</taxon>
        <taxon>Bacillales</taxon>
        <taxon>Paenibacillaceae</taxon>
        <taxon>Paenibacillus</taxon>
    </lineage>
</organism>
<name>A0A917LXN3_9BACL</name>